<evidence type="ECO:0000256" key="1">
    <source>
        <dbReference type="SAM" id="SignalP"/>
    </source>
</evidence>
<evidence type="ECO:0000313" key="3">
    <source>
        <dbReference type="Proteomes" id="UP000479293"/>
    </source>
</evidence>
<feature type="chain" id="PRO_5028877285" evidence="1">
    <location>
        <begin position="22"/>
        <end position="132"/>
    </location>
</feature>
<comment type="caution">
    <text evidence="2">The sequence shown here is derived from an EMBL/GenBank/DDBJ whole genome shotgun (WGS) entry which is preliminary data.</text>
</comment>
<keyword evidence="3" id="KW-1185">Reference proteome</keyword>
<dbReference type="RefSeq" id="WP_152760265.1">
    <property type="nucleotide sequence ID" value="NZ_WHLY01000002.1"/>
</dbReference>
<reference evidence="2 3" key="1">
    <citation type="submission" date="2019-10" db="EMBL/GenBank/DDBJ databases">
        <title>Draft Genome Sequence of Cytophagaceae sp. SJW1-29.</title>
        <authorList>
            <person name="Choi A."/>
        </authorList>
    </citation>
    <scope>NUCLEOTIDE SEQUENCE [LARGE SCALE GENOMIC DNA]</scope>
    <source>
        <strain evidence="2 3">SJW1-29</strain>
    </source>
</reference>
<proteinExistence type="predicted"/>
<dbReference type="InterPro" id="IPR013783">
    <property type="entry name" value="Ig-like_fold"/>
</dbReference>
<dbReference type="EMBL" id="WHLY01000002">
    <property type="protein sequence ID" value="MPR34232.1"/>
    <property type="molecule type" value="Genomic_DNA"/>
</dbReference>
<name>A0A7C9FRY1_9BACT</name>
<feature type="signal peptide" evidence="1">
    <location>
        <begin position="1"/>
        <end position="21"/>
    </location>
</feature>
<dbReference type="PANTHER" id="PTHR37833">
    <property type="entry name" value="LIPOPROTEIN-RELATED"/>
    <property type="match status" value="1"/>
</dbReference>
<protein>
    <submittedName>
        <fullName evidence="2">DUF1573 domain-containing protein</fullName>
    </submittedName>
</protein>
<evidence type="ECO:0000313" key="2">
    <source>
        <dbReference type="EMBL" id="MPR34232.1"/>
    </source>
</evidence>
<dbReference type="Pfam" id="PF07610">
    <property type="entry name" value="DUF1573"/>
    <property type="match status" value="1"/>
</dbReference>
<dbReference type="PANTHER" id="PTHR37833:SF1">
    <property type="entry name" value="SIGNAL PEPTIDE PROTEIN"/>
    <property type="match status" value="1"/>
</dbReference>
<sequence length="132" mass="13972">MKTKNYLFTLLALCVATVVMAGTLASFKWIETDHDFGKIPQGKPVTVQFQFTNTGSEPLIVSKATGSCGCTGVEYPKEPILPRQSGTIKATFNAAAVGPFTKSVTVESNADTGLTILHFKGEVISSEKAGGK</sequence>
<dbReference type="Gene3D" id="2.60.40.10">
    <property type="entry name" value="Immunoglobulins"/>
    <property type="match status" value="1"/>
</dbReference>
<accession>A0A7C9FRY1</accession>
<dbReference type="AlphaFoldDB" id="A0A7C9FRY1"/>
<organism evidence="2 3">
    <name type="scientific">Salmonirosea aquatica</name>
    <dbReference type="NCBI Taxonomy" id="2654236"/>
    <lineage>
        <taxon>Bacteria</taxon>
        <taxon>Pseudomonadati</taxon>
        <taxon>Bacteroidota</taxon>
        <taxon>Cytophagia</taxon>
        <taxon>Cytophagales</taxon>
        <taxon>Spirosomataceae</taxon>
        <taxon>Salmonirosea</taxon>
    </lineage>
</organism>
<keyword evidence="1" id="KW-0732">Signal</keyword>
<dbReference type="InterPro" id="IPR011467">
    <property type="entry name" value="DUF1573"/>
</dbReference>
<gene>
    <name evidence="2" type="ORF">GBK04_12905</name>
</gene>
<dbReference type="Proteomes" id="UP000479293">
    <property type="component" value="Unassembled WGS sequence"/>
</dbReference>